<evidence type="ECO:0000313" key="2">
    <source>
        <dbReference type="Proteomes" id="UP000724584"/>
    </source>
</evidence>
<reference evidence="1 2" key="1">
    <citation type="journal article" date="2021" name="Nat. Commun.">
        <title>Genetic determinants of endophytism in the Arabidopsis root mycobiome.</title>
        <authorList>
            <person name="Mesny F."/>
            <person name="Miyauchi S."/>
            <person name="Thiergart T."/>
            <person name="Pickel B."/>
            <person name="Atanasova L."/>
            <person name="Karlsson M."/>
            <person name="Huettel B."/>
            <person name="Barry K.W."/>
            <person name="Haridas S."/>
            <person name="Chen C."/>
            <person name="Bauer D."/>
            <person name="Andreopoulos W."/>
            <person name="Pangilinan J."/>
            <person name="LaButti K."/>
            <person name="Riley R."/>
            <person name="Lipzen A."/>
            <person name="Clum A."/>
            <person name="Drula E."/>
            <person name="Henrissat B."/>
            <person name="Kohler A."/>
            <person name="Grigoriev I.V."/>
            <person name="Martin F.M."/>
            <person name="Hacquard S."/>
        </authorList>
    </citation>
    <scope>NUCLEOTIDE SEQUENCE [LARGE SCALE GENOMIC DNA]</scope>
    <source>
        <strain evidence="1 2">MPI-SDFR-AT-0079</strain>
    </source>
</reference>
<name>A0ACB7NXK5_9PEZI</name>
<organism evidence="1 2">
    <name type="scientific">Chaetomium tenue</name>
    <dbReference type="NCBI Taxonomy" id="1854479"/>
    <lineage>
        <taxon>Eukaryota</taxon>
        <taxon>Fungi</taxon>
        <taxon>Dikarya</taxon>
        <taxon>Ascomycota</taxon>
        <taxon>Pezizomycotina</taxon>
        <taxon>Sordariomycetes</taxon>
        <taxon>Sordariomycetidae</taxon>
        <taxon>Sordariales</taxon>
        <taxon>Chaetomiaceae</taxon>
        <taxon>Chaetomium</taxon>
    </lineage>
</organism>
<evidence type="ECO:0000313" key="1">
    <source>
        <dbReference type="EMBL" id="KAH6617483.1"/>
    </source>
</evidence>
<comment type="caution">
    <text evidence="1">The sequence shown here is derived from an EMBL/GenBank/DDBJ whole genome shotgun (WGS) entry which is preliminary data.</text>
</comment>
<gene>
    <name evidence="1" type="ORF">F5144DRAFT_541638</name>
</gene>
<protein>
    <submittedName>
        <fullName evidence="1">Uncharacterized protein</fullName>
    </submittedName>
</protein>
<dbReference type="Proteomes" id="UP000724584">
    <property type="component" value="Unassembled WGS sequence"/>
</dbReference>
<sequence length="480" mass="52446">MADDDNLSLRLAWAQTVGTFVGLLAIGLAVVALLIERVRRVQAADERWFTSEDSVLGCFRAKGVSRWSSLWGGTTETLQLPTVAGLIEVGDRGGWTSSALDLMIENHPKETWVKLYESIMTSIACSAGVLEKDWKGEEEPVPTFLERIEGNHHQEHHVSGLWKARQSAYRSTPRKLLNLQRPLEPPAGQNQHPSLPNQQSATAPVPPRRSGKRGLSRLTSTLIVRDKACISVTREELAALIIIMGVALPKLESYRYVSGVGGFGLSVDINHADAAWSVNIVQGSRLARHAPSMGSGYTTLMAKHLACGSVPFAKAQSWILSVYLTDEVLDALKAGSHVIDKRAFGGDSLEFLRRLPGDKLIDAFYGTEDPAATGSSSSVPNQQKYEAGFILHADRRLAGKWSRAVTEIAFGGLVPQASPNIVSATNLGLYRPIDRSQASSWLCNSGDVWEDSERNRAGKSSAGLRTWLGSERHRIYLSRN</sequence>
<dbReference type="EMBL" id="JAGIZQ010000007">
    <property type="protein sequence ID" value="KAH6617483.1"/>
    <property type="molecule type" value="Genomic_DNA"/>
</dbReference>
<keyword evidence="2" id="KW-1185">Reference proteome</keyword>
<accession>A0ACB7NXK5</accession>
<proteinExistence type="predicted"/>